<dbReference type="Proteomes" id="UP000054995">
    <property type="component" value="Unassembled WGS sequence"/>
</dbReference>
<feature type="non-terminal residue" evidence="2">
    <location>
        <position position="1"/>
    </location>
</feature>
<dbReference type="AlphaFoldDB" id="A0A0V1EFU9"/>
<feature type="non-terminal residue" evidence="2">
    <location>
        <position position="58"/>
    </location>
</feature>
<keyword evidence="3" id="KW-1185">Reference proteome</keyword>
<sequence length="58" mass="6768">LPATDILYDCVTFWNSRELRLRKAVRHVQGRNNNKKKPDGKDQTCSKELDTPNQQKLV</sequence>
<evidence type="ECO:0000313" key="3">
    <source>
        <dbReference type="Proteomes" id="UP000054995"/>
    </source>
</evidence>
<evidence type="ECO:0000313" key="2">
    <source>
        <dbReference type="EMBL" id="KRY72506.1"/>
    </source>
</evidence>
<accession>A0A0V1EFU9</accession>
<proteinExistence type="predicted"/>
<feature type="compositionally biased region" description="Basic residues" evidence="1">
    <location>
        <begin position="25"/>
        <end position="35"/>
    </location>
</feature>
<reference evidence="2 3" key="1">
    <citation type="submission" date="2015-01" db="EMBL/GenBank/DDBJ databases">
        <title>Evolution of Trichinella species and genotypes.</title>
        <authorList>
            <person name="Korhonen P.K."/>
            <person name="Edoardo P."/>
            <person name="Giuseppe L.R."/>
            <person name="Gasser R.B."/>
        </authorList>
    </citation>
    <scope>NUCLEOTIDE SEQUENCE [LARGE SCALE GENOMIC DNA]</scope>
    <source>
        <strain evidence="2">ISS470</strain>
    </source>
</reference>
<protein>
    <submittedName>
        <fullName evidence="2">Uncharacterized protein</fullName>
    </submittedName>
</protein>
<name>A0A0V1EFU9_TRIPS</name>
<comment type="caution">
    <text evidence="2">The sequence shown here is derived from an EMBL/GenBank/DDBJ whole genome shotgun (WGS) entry which is preliminary data.</text>
</comment>
<gene>
    <name evidence="2" type="ORF">T4D_757</name>
</gene>
<feature type="region of interest" description="Disordered" evidence="1">
    <location>
        <begin position="25"/>
        <end position="58"/>
    </location>
</feature>
<evidence type="ECO:0000256" key="1">
    <source>
        <dbReference type="SAM" id="MobiDB-lite"/>
    </source>
</evidence>
<feature type="compositionally biased region" description="Basic and acidic residues" evidence="1">
    <location>
        <begin position="36"/>
        <end position="50"/>
    </location>
</feature>
<organism evidence="2 3">
    <name type="scientific">Trichinella pseudospiralis</name>
    <name type="common">Parasitic roundworm</name>
    <dbReference type="NCBI Taxonomy" id="6337"/>
    <lineage>
        <taxon>Eukaryota</taxon>
        <taxon>Metazoa</taxon>
        <taxon>Ecdysozoa</taxon>
        <taxon>Nematoda</taxon>
        <taxon>Enoplea</taxon>
        <taxon>Dorylaimia</taxon>
        <taxon>Trichinellida</taxon>
        <taxon>Trichinellidae</taxon>
        <taxon>Trichinella</taxon>
    </lineage>
</organism>
<dbReference type="EMBL" id="JYDT01001024">
    <property type="protein sequence ID" value="KRY72506.1"/>
    <property type="molecule type" value="Genomic_DNA"/>
</dbReference>